<gene>
    <name evidence="2" type="ORF">AXXA_29485</name>
</gene>
<dbReference type="AlphaFoldDB" id="F7TA97"/>
<dbReference type="HOGENOM" id="CLU_1674098_0_0_4"/>
<keyword evidence="1" id="KW-1133">Transmembrane helix</keyword>
<comment type="caution">
    <text evidence="2">The sequence shown here is derived from an EMBL/GenBank/DDBJ whole genome shotgun (WGS) entry which is preliminary data.</text>
</comment>
<reference evidence="2 3" key="1">
    <citation type="submission" date="2011-06" db="EMBL/GenBank/DDBJ databases">
        <authorList>
            <person name="Bador J."/>
            <person name="Amoureux L."/>
            <person name="Neuwirth C."/>
        </authorList>
    </citation>
    <scope>NUCLEOTIDE SEQUENCE [LARGE SCALE GENOMIC DNA]</scope>
    <source>
        <strain evidence="2 3">AXX-A</strain>
    </source>
</reference>
<feature type="transmembrane region" description="Helical" evidence="1">
    <location>
        <begin position="95"/>
        <end position="112"/>
    </location>
</feature>
<proteinExistence type="predicted"/>
<keyword evidence="1" id="KW-0472">Membrane</keyword>
<name>F7TA97_9BURK</name>
<keyword evidence="1" id="KW-0812">Transmembrane</keyword>
<protein>
    <submittedName>
        <fullName evidence="2">Uncharacterized protein</fullName>
    </submittedName>
</protein>
<dbReference type="EMBL" id="AFRQ01000138">
    <property type="protein sequence ID" value="EGP42772.1"/>
    <property type="molecule type" value="Genomic_DNA"/>
</dbReference>
<organism evidence="2 3">
    <name type="scientific">Achromobacter insuavis AXX-A</name>
    <dbReference type="NCBI Taxonomy" id="1003200"/>
    <lineage>
        <taxon>Bacteria</taxon>
        <taxon>Pseudomonadati</taxon>
        <taxon>Pseudomonadota</taxon>
        <taxon>Betaproteobacteria</taxon>
        <taxon>Burkholderiales</taxon>
        <taxon>Alcaligenaceae</taxon>
        <taxon>Achromobacter</taxon>
    </lineage>
</organism>
<feature type="transmembrane region" description="Helical" evidence="1">
    <location>
        <begin position="49"/>
        <end position="74"/>
    </location>
</feature>
<feature type="transmembrane region" description="Helical" evidence="1">
    <location>
        <begin position="20"/>
        <end position="37"/>
    </location>
</feature>
<dbReference type="Proteomes" id="UP000004853">
    <property type="component" value="Unassembled WGS sequence"/>
</dbReference>
<evidence type="ECO:0000313" key="2">
    <source>
        <dbReference type="EMBL" id="EGP42772.1"/>
    </source>
</evidence>
<evidence type="ECO:0000313" key="3">
    <source>
        <dbReference type="Proteomes" id="UP000004853"/>
    </source>
</evidence>
<evidence type="ECO:0000256" key="1">
    <source>
        <dbReference type="SAM" id="Phobius"/>
    </source>
</evidence>
<feature type="transmembrane region" description="Helical" evidence="1">
    <location>
        <begin position="132"/>
        <end position="155"/>
    </location>
</feature>
<accession>F7TA97</accession>
<sequence>MKEAGASEVDRRSAAQWLEAAWPLILGTAAATAAWLFDWSFSPVRYDGQLAATISISSILTGFLGTAQAIMLTVTSGRMTWLQANRDVWGQVLSFFRVALLANLGLCIWSLVLSSTEITQWPKPLQPFLFPLWVGAVVFAVLSFYKALTLLFLLLRR</sequence>